<dbReference type="EMBL" id="JAACJP010000010">
    <property type="protein sequence ID" value="KAF5381701.1"/>
    <property type="molecule type" value="Genomic_DNA"/>
</dbReference>
<dbReference type="AlphaFoldDB" id="A0A8H5HEL5"/>
<sequence>MVGKSRITASTTTSSGSLSSNFDMGPHFLPELEQLILSHIPESDKETLRTCATIRRDWVGISRAADFSKVTLDEKNSLSFLALLQSPLCTIAIPVRSLHIDDLYPTSEDRYTWIDNDIPKIVSKLPCVTSLSIRSNSRAYVREETLDALISAYSDKLTSLSIMRAKFVPTFANAMRFFCAFQVLESLEPLVSWDDNAAPDGNISLPPRLRNLKVGAAVAAHIFPWTLAHQPIPPISRLEISEVTMAMAPDISKFITAISAELLELLVRFDYGEQGALDVIHNNMSLRRRGMLKVIKPDAESNEVGELVWQSS</sequence>
<comment type="caution">
    <text evidence="1">The sequence shown here is derived from an EMBL/GenBank/DDBJ whole genome shotgun (WGS) entry which is preliminary data.</text>
</comment>
<organism evidence="1 2">
    <name type="scientific">Tricholomella constricta</name>
    <dbReference type="NCBI Taxonomy" id="117010"/>
    <lineage>
        <taxon>Eukaryota</taxon>
        <taxon>Fungi</taxon>
        <taxon>Dikarya</taxon>
        <taxon>Basidiomycota</taxon>
        <taxon>Agaricomycotina</taxon>
        <taxon>Agaricomycetes</taxon>
        <taxon>Agaricomycetidae</taxon>
        <taxon>Agaricales</taxon>
        <taxon>Tricholomatineae</taxon>
        <taxon>Lyophyllaceae</taxon>
        <taxon>Tricholomella</taxon>
    </lineage>
</organism>
<reference evidence="1 2" key="1">
    <citation type="journal article" date="2020" name="ISME J.">
        <title>Uncovering the hidden diversity of litter-decomposition mechanisms in mushroom-forming fungi.</title>
        <authorList>
            <person name="Floudas D."/>
            <person name="Bentzer J."/>
            <person name="Ahren D."/>
            <person name="Johansson T."/>
            <person name="Persson P."/>
            <person name="Tunlid A."/>
        </authorList>
    </citation>
    <scope>NUCLEOTIDE SEQUENCE [LARGE SCALE GENOMIC DNA]</scope>
    <source>
        <strain evidence="1 2">CBS 661.87</strain>
    </source>
</reference>
<proteinExistence type="predicted"/>
<evidence type="ECO:0000313" key="1">
    <source>
        <dbReference type="EMBL" id="KAF5381701.1"/>
    </source>
</evidence>
<dbReference type="OrthoDB" id="2788229at2759"/>
<evidence type="ECO:0008006" key="3">
    <source>
        <dbReference type="Google" id="ProtNLM"/>
    </source>
</evidence>
<dbReference type="Proteomes" id="UP000565441">
    <property type="component" value="Unassembled WGS sequence"/>
</dbReference>
<evidence type="ECO:0000313" key="2">
    <source>
        <dbReference type="Proteomes" id="UP000565441"/>
    </source>
</evidence>
<gene>
    <name evidence="1" type="ORF">D9615_005606</name>
</gene>
<accession>A0A8H5HEL5</accession>
<keyword evidence="2" id="KW-1185">Reference proteome</keyword>
<name>A0A8H5HEL5_9AGAR</name>
<protein>
    <recommendedName>
        <fullName evidence="3">F-box domain-containing protein</fullName>
    </recommendedName>
</protein>